<evidence type="ECO:0000256" key="6">
    <source>
        <dbReference type="ARBA" id="ARBA00029628"/>
    </source>
</evidence>
<evidence type="ECO:0000313" key="9">
    <source>
        <dbReference type="Proteomes" id="UP000244077"/>
    </source>
</evidence>
<comment type="caution">
    <text evidence="8">The sequence shown here is derived from an EMBL/GenBank/DDBJ whole genome shotgun (WGS) entry which is preliminary data.</text>
</comment>
<dbReference type="InterPro" id="IPR011067">
    <property type="entry name" value="Plasmid_toxin/cell-grow_inhib"/>
</dbReference>
<accession>A0A2T5H3W0</accession>
<protein>
    <recommendedName>
        <fullName evidence="2">Toxin CcdB</fullName>
    </recommendedName>
    <alternativeName>
        <fullName evidence="7">Cytotoxic protein CcdB</fullName>
    </alternativeName>
    <alternativeName>
        <fullName evidence="6">Protein LetD</fullName>
    </alternativeName>
</protein>
<keyword evidence="4" id="KW-0805">Transcription regulation</keyword>
<reference evidence="8 9" key="1">
    <citation type="submission" date="2018-04" db="EMBL/GenBank/DDBJ databases">
        <title>Genomic Encyclopedia of Archaeal and Bacterial Type Strains, Phase II (KMG-II): from individual species to whole genera.</title>
        <authorList>
            <person name="Goeker M."/>
        </authorList>
    </citation>
    <scope>NUCLEOTIDE SEQUENCE [LARGE SCALE GENOMIC DNA]</scope>
    <source>
        <strain evidence="8 9">DSM 100434</strain>
    </source>
</reference>
<dbReference type="OrthoDB" id="9813510at2"/>
<keyword evidence="9" id="KW-1185">Reference proteome</keyword>
<keyword evidence="5" id="KW-0804">Transcription</keyword>
<evidence type="ECO:0000256" key="2">
    <source>
        <dbReference type="ARBA" id="ARBA00015075"/>
    </source>
</evidence>
<dbReference type="Gene3D" id="2.30.30.110">
    <property type="match status" value="1"/>
</dbReference>
<evidence type="ECO:0000256" key="7">
    <source>
        <dbReference type="ARBA" id="ARBA00033135"/>
    </source>
</evidence>
<evidence type="ECO:0000256" key="3">
    <source>
        <dbReference type="ARBA" id="ARBA00022491"/>
    </source>
</evidence>
<evidence type="ECO:0000256" key="5">
    <source>
        <dbReference type="ARBA" id="ARBA00023163"/>
    </source>
</evidence>
<evidence type="ECO:0000256" key="1">
    <source>
        <dbReference type="ARBA" id="ARBA00005230"/>
    </source>
</evidence>
<dbReference type="EMBL" id="QAOH01000033">
    <property type="protein sequence ID" value="PTQ66240.1"/>
    <property type="molecule type" value="Genomic_DNA"/>
</dbReference>
<dbReference type="Pfam" id="PF01845">
    <property type="entry name" value="CcdB"/>
    <property type="match status" value="1"/>
</dbReference>
<comment type="similarity">
    <text evidence="1">Belongs to the CcdB toxin family.</text>
</comment>
<evidence type="ECO:0000256" key="4">
    <source>
        <dbReference type="ARBA" id="ARBA00023015"/>
    </source>
</evidence>
<dbReference type="RefSeq" id="WP_107818140.1">
    <property type="nucleotide sequence ID" value="NZ_QAOH01000033.1"/>
</dbReference>
<proteinExistence type="inferred from homology"/>
<dbReference type="InterPro" id="IPR002712">
    <property type="entry name" value="CcdB"/>
</dbReference>
<dbReference type="AlphaFoldDB" id="A0A2T5H3W0"/>
<dbReference type="GO" id="GO:0006276">
    <property type="term" value="P:plasmid maintenance"/>
    <property type="evidence" value="ECO:0007669"/>
    <property type="project" value="InterPro"/>
</dbReference>
<keyword evidence="3" id="KW-0678">Repressor</keyword>
<sequence>MARYDVYASPDGAGYLLDVQADLLESLNTRLVVPLMHIATAPAPAKRLNPVFHIQSGRYVMVTQFLSAVPVSILQAPVTNLAEQDTEIAGALDLALTGV</sequence>
<organism evidence="8 9">
    <name type="scientific">Celeribacter persicus</name>
    <dbReference type="NCBI Taxonomy" id="1651082"/>
    <lineage>
        <taxon>Bacteria</taxon>
        <taxon>Pseudomonadati</taxon>
        <taxon>Pseudomonadota</taxon>
        <taxon>Alphaproteobacteria</taxon>
        <taxon>Rhodobacterales</taxon>
        <taxon>Roseobacteraceae</taxon>
        <taxon>Celeribacter</taxon>
    </lineage>
</organism>
<dbReference type="SUPFAM" id="SSF50118">
    <property type="entry name" value="Cell growth inhibitor/plasmid maintenance toxic component"/>
    <property type="match status" value="1"/>
</dbReference>
<gene>
    <name evidence="8" type="ORF">C8N42_13315</name>
</gene>
<dbReference type="Proteomes" id="UP000244077">
    <property type="component" value="Unassembled WGS sequence"/>
</dbReference>
<evidence type="ECO:0000313" key="8">
    <source>
        <dbReference type="EMBL" id="PTQ66240.1"/>
    </source>
</evidence>
<name>A0A2T5H3W0_9RHOB</name>
<dbReference type="GO" id="GO:0008657">
    <property type="term" value="F:DNA topoisomerase type II (double strand cut, ATP-hydrolyzing) inhibitor activity"/>
    <property type="evidence" value="ECO:0007669"/>
    <property type="project" value="InterPro"/>
</dbReference>